<evidence type="ECO:0000313" key="5">
    <source>
        <dbReference type="EMBL" id="MCY9606802.1"/>
    </source>
</evidence>
<dbReference type="InterPro" id="IPR050763">
    <property type="entry name" value="ABC_transporter_ATP-binding"/>
</dbReference>
<sequence>MLLNVQNLTKVFSGKKSTKTVANDNLSFSVREGEIYGLLGHNGAGKTTLVNQIIGLMKPTSGEISLLGRSIIEDPSFARSMCSVQPQSQLPLGYLTPVQAVSIMGKMRSGDKQEVNKRMNMLFEALDIGEWVNKEGVHLSGGVRRLVAFCMAVVVPGKLVILDEPTNDVDPIRRRYLWELIRKLTVDGTSVILVTHNVIEAEKAVDRVAILNKGKFLAEGTPAEVKSSVSNLIRVEVSHVTSVQQMQAPVWALSTHSQASRSVFSVKPDSVPDVIEWARNKVDEGEIMDYSLSPTTLEDVYVELTSKREIGA</sequence>
<evidence type="ECO:0000256" key="2">
    <source>
        <dbReference type="ARBA" id="ARBA00022741"/>
    </source>
</evidence>
<dbReference type="GO" id="GO:0005524">
    <property type="term" value="F:ATP binding"/>
    <property type="evidence" value="ECO:0007669"/>
    <property type="project" value="UniProtKB-KW"/>
</dbReference>
<organism evidence="6 7">
    <name type="scientific">Paenibacillus thiaminolyticus</name>
    <name type="common">Bacillus thiaminolyticus</name>
    <dbReference type="NCBI Taxonomy" id="49283"/>
    <lineage>
        <taxon>Bacteria</taxon>
        <taxon>Bacillati</taxon>
        <taxon>Bacillota</taxon>
        <taxon>Bacilli</taxon>
        <taxon>Bacillales</taxon>
        <taxon>Paenibacillaceae</taxon>
        <taxon>Paenibacillus</taxon>
    </lineage>
</organism>
<evidence type="ECO:0000313" key="8">
    <source>
        <dbReference type="Proteomes" id="UP001209276"/>
    </source>
</evidence>
<dbReference type="InterPro" id="IPR027417">
    <property type="entry name" value="P-loop_NTPase"/>
</dbReference>
<dbReference type="GeneID" id="76994734"/>
<dbReference type="AlphaFoldDB" id="A0AAP9DQX8"/>
<dbReference type="InterPro" id="IPR003593">
    <property type="entry name" value="AAA+_ATPase"/>
</dbReference>
<evidence type="ECO:0000256" key="1">
    <source>
        <dbReference type="ARBA" id="ARBA00022448"/>
    </source>
</evidence>
<dbReference type="Pfam" id="PF00005">
    <property type="entry name" value="ABC_tran"/>
    <property type="match status" value="1"/>
</dbReference>
<gene>
    <name evidence="6" type="ORF">FLT43_01855</name>
    <name evidence="5" type="ORF">M5W83_06465</name>
</gene>
<reference evidence="6 7" key="1">
    <citation type="submission" date="2019-07" db="EMBL/GenBank/DDBJ databases">
        <title>Paenibacillus thiaminolyticus NRRL B-4156.</title>
        <authorList>
            <person name="Hehnly C."/>
            <person name="Zhang L."/>
        </authorList>
    </citation>
    <scope>NUCLEOTIDE SEQUENCE [LARGE SCALE GENOMIC DNA]</scope>
    <source>
        <strain evidence="6 7">NRRL B-4156</strain>
    </source>
</reference>
<dbReference type="Proteomes" id="UP000315377">
    <property type="component" value="Chromosome"/>
</dbReference>
<dbReference type="Gene3D" id="3.40.50.300">
    <property type="entry name" value="P-loop containing nucleotide triphosphate hydrolases"/>
    <property type="match status" value="1"/>
</dbReference>
<keyword evidence="3 6" id="KW-0067">ATP-binding</keyword>
<dbReference type="EMBL" id="CP041405">
    <property type="protein sequence ID" value="QDM42390.1"/>
    <property type="molecule type" value="Genomic_DNA"/>
</dbReference>
<dbReference type="RefSeq" id="WP_087443602.1">
    <property type="nucleotide sequence ID" value="NZ_CABMNB010000036.1"/>
</dbReference>
<dbReference type="GO" id="GO:0016887">
    <property type="term" value="F:ATP hydrolysis activity"/>
    <property type="evidence" value="ECO:0007669"/>
    <property type="project" value="InterPro"/>
</dbReference>
<reference evidence="5 8" key="2">
    <citation type="submission" date="2022-05" db="EMBL/GenBank/DDBJ databases">
        <title>Genome Sequencing of Bee-Associated Microbes.</title>
        <authorList>
            <person name="Dunlap C."/>
        </authorList>
    </citation>
    <scope>NUCLEOTIDE SEQUENCE [LARGE SCALE GENOMIC DNA]</scope>
    <source>
        <strain evidence="5 8">NRRL B-14613</strain>
    </source>
</reference>
<dbReference type="SUPFAM" id="SSF52540">
    <property type="entry name" value="P-loop containing nucleoside triphosphate hydrolases"/>
    <property type="match status" value="1"/>
</dbReference>
<dbReference type="SMART" id="SM00382">
    <property type="entry name" value="AAA"/>
    <property type="match status" value="1"/>
</dbReference>
<dbReference type="EMBL" id="JAMDMM010000014">
    <property type="protein sequence ID" value="MCY9606802.1"/>
    <property type="molecule type" value="Genomic_DNA"/>
</dbReference>
<evidence type="ECO:0000313" key="7">
    <source>
        <dbReference type="Proteomes" id="UP000315377"/>
    </source>
</evidence>
<dbReference type="InterPro" id="IPR003439">
    <property type="entry name" value="ABC_transporter-like_ATP-bd"/>
</dbReference>
<dbReference type="PANTHER" id="PTHR42711">
    <property type="entry name" value="ABC TRANSPORTER ATP-BINDING PROTEIN"/>
    <property type="match status" value="1"/>
</dbReference>
<dbReference type="PROSITE" id="PS50893">
    <property type="entry name" value="ABC_TRANSPORTER_2"/>
    <property type="match status" value="1"/>
</dbReference>
<protein>
    <submittedName>
        <fullName evidence="6">ABC transporter ATP-binding protein</fullName>
    </submittedName>
</protein>
<keyword evidence="1" id="KW-0813">Transport</keyword>
<evidence type="ECO:0000259" key="4">
    <source>
        <dbReference type="PROSITE" id="PS50893"/>
    </source>
</evidence>
<evidence type="ECO:0000256" key="3">
    <source>
        <dbReference type="ARBA" id="ARBA00022840"/>
    </source>
</evidence>
<keyword evidence="8" id="KW-1185">Reference proteome</keyword>
<accession>A0AAP9DQX8</accession>
<feature type="domain" description="ABC transporter" evidence="4">
    <location>
        <begin position="3"/>
        <end position="238"/>
    </location>
</feature>
<keyword evidence="2" id="KW-0547">Nucleotide-binding</keyword>
<dbReference type="PANTHER" id="PTHR42711:SF19">
    <property type="entry name" value="DOXORUBICIN RESISTANCE ATP-BINDING PROTEIN DRRA"/>
    <property type="match status" value="1"/>
</dbReference>
<name>A0AAP9DQX8_PANTH</name>
<proteinExistence type="predicted"/>
<dbReference type="Proteomes" id="UP001209276">
    <property type="component" value="Unassembled WGS sequence"/>
</dbReference>
<evidence type="ECO:0000313" key="6">
    <source>
        <dbReference type="EMBL" id="QDM42390.1"/>
    </source>
</evidence>